<dbReference type="Proteomes" id="UP000712281">
    <property type="component" value="Unassembled WGS sequence"/>
</dbReference>
<dbReference type="PANTHER" id="PTHR33404">
    <property type="entry name" value="CELL DIVISION TOPOLOGICAL SPECIFICITY FACTOR HOMOLOG, CHLOROPLASTIC"/>
    <property type="match status" value="1"/>
</dbReference>
<sequence length="187" mass="21095">MVNRFFSDQIQSKSALSERSILVLRLCGRASVAGEAKLPSDPIAEGEPNRSERNRDRSYSVLVYLRVAEQKQFDGDGNLLHKIDTRLSTSSYGEDELISLNQSYHATSATSVANEGEEEAEWVEYKIKETNMFTVDKYQQIGFFPKERAFSLRYQTAGMLDTTLRQGILGEDDTGEESPRFGLLHSL</sequence>
<evidence type="ECO:0000259" key="1">
    <source>
        <dbReference type="Pfam" id="PF12204"/>
    </source>
</evidence>
<dbReference type="InterPro" id="IPR022017">
    <property type="entry name" value="BFA1-like_DUF3598"/>
</dbReference>
<dbReference type="EMBL" id="QGKW02001660">
    <property type="protein sequence ID" value="KAF2576784.1"/>
    <property type="molecule type" value="Genomic_DNA"/>
</dbReference>
<accession>A0A8S9J3X2</accession>
<dbReference type="Pfam" id="PF12204">
    <property type="entry name" value="DUF3598_N"/>
    <property type="match status" value="1"/>
</dbReference>
<organism evidence="2 3">
    <name type="scientific">Brassica cretica</name>
    <name type="common">Mustard</name>
    <dbReference type="NCBI Taxonomy" id="69181"/>
    <lineage>
        <taxon>Eukaryota</taxon>
        <taxon>Viridiplantae</taxon>
        <taxon>Streptophyta</taxon>
        <taxon>Embryophyta</taxon>
        <taxon>Tracheophyta</taxon>
        <taxon>Spermatophyta</taxon>
        <taxon>Magnoliopsida</taxon>
        <taxon>eudicotyledons</taxon>
        <taxon>Gunneridae</taxon>
        <taxon>Pentapetalae</taxon>
        <taxon>rosids</taxon>
        <taxon>malvids</taxon>
        <taxon>Brassicales</taxon>
        <taxon>Brassicaceae</taxon>
        <taxon>Brassiceae</taxon>
        <taxon>Brassica</taxon>
    </lineage>
</organism>
<dbReference type="PANTHER" id="PTHR33404:SF3">
    <property type="entry name" value="NMDA RECEPTOR SUBUNIT EPSILON-1, PUTATIVE (DUF3598)-RELATED"/>
    <property type="match status" value="1"/>
</dbReference>
<reference evidence="2" key="1">
    <citation type="submission" date="2019-12" db="EMBL/GenBank/DDBJ databases">
        <title>Genome sequencing and annotation of Brassica cretica.</title>
        <authorList>
            <person name="Studholme D.J."/>
            <person name="Sarris P.F."/>
        </authorList>
    </citation>
    <scope>NUCLEOTIDE SEQUENCE</scope>
    <source>
        <strain evidence="2">PFS-001/15</strain>
        <tissue evidence="2">Leaf</tissue>
    </source>
</reference>
<proteinExistence type="predicted"/>
<name>A0A8S9J3X2_BRACR</name>
<protein>
    <recommendedName>
        <fullName evidence="1">DUF3598 domain-containing protein</fullName>
    </recommendedName>
</protein>
<evidence type="ECO:0000313" key="2">
    <source>
        <dbReference type="EMBL" id="KAF2576784.1"/>
    </source>
</evidence>
<dbReference type="GO" id="GO:0010020">
    <property type="term" value="P:chloroplast fission"/>
    <property type="evidence" value="ECO:0007669"/>
    <property type="project" value="TreeGrafter"/>
</dbReference>
<dbReference type="AlphaFoldDB" id="A0A8S9J3X2"/>
<gene>
    <name evidence="2" type="ORF">F2Q68_00002051</name>
</gene>
<comment type="caution">
    <text evidence="2">The sequence shown here is derived from an EMBL/GenBank/DDBJ whole genome shotgun (WGS) entry which is preliminary data.</text>
</comment>
<evidence type="ECO:0000313" key="3">
    <source>
        <dbReference type="Proteomes" id="UP000712281"/>
    </source>
</evidence>
<feature type="domain" description="DUF3598" evidence="1">
    <location>
        <begin position="72"/>
        <end position="172"/>
    </location>
</feature>